<comment type="caution">
    <text evidence="3">The sequence shown here is derived from an EMBL/GenBank/DDBJ whole genome shotgun (WGS) entry which is preliminary data.</text>
</comment>
<evidence type="ECO:0000313" key="4">
    <source>
        <dbReference type="Proteomes" id="UP001221757"/>
    </source>
</evidence>
<feature type="compositionally biased region" description="Basic and acidic residues" evidence="1">
    <location>
        <begin position="223"/>
        <end position="238"/>
    </location>
</feature>
<dbReference type="Proteomes" id="UP001221757">
    <property type="component" value="Unassembled WGS sequence"/>
</dbReference>
<organism evidence="3 4">
    <name type="scientific">Mycena rosella</name>
    <name type="common">Pink bonnet</name>
    <name type="synonym">Agaricus rosellus</name>
    <dbReference type="NCBI Taxonomy" id="1033263"/>
    <lineage>
        <taxon>Eukaryota</taxon>
        <taxon>Fungi</taxon>
        <taxon>Dikarya</taxon>
        <taxon>Basidiomycota</taxon>
        <taxon>Agaricomycotina</taxon>
        <taxon>Agaricomycetes</taxon>
        <taxon>Agaricomycetidae</taxon>
        <taxon>Agaricales</taxon>
        <taxon>Marasmiineae</taxon>
        <taxon>Mycenaceae</taxon>
        <taxon>Mycena</taxon>
    </lineage>
</organism>
<feature type="region of interest" description="Disordered" evidence="1">
    <location>
        <begin position="66"/>
        <end position="115"/>
    </location>
</feature>
<feature type="compositionally biased region" description="Basic and acidic residues" evidence="1">
    <location>
        <begin position="101"/>
        <end position="110"/>
    </location>
</feature>
<keyword evidence="4" id="KW-1185">Reference proteome</keyword>
<proteinExistence type="predicted"/>
<accession>A0AAD7DLW1</accession>
<evidence type="ECO:0000313" key="3">
    <source>
        <dbReference type="EMBL" id="KAJ7694367.1"/>
    </source>
</evidence>
<protein>
    <submittedName>
        <fullName evidence="3">Uncharacterized protein</fullName>
    </submittedName>
</protein>
<sequence length="345" mass="38453">MQTLVRTRPRIVAFLARLLAALASPLLPDRPKYISFTLVLAIQCGFPTITCGPALRLRGGCGSDGGATIESSEPNDEALRRQRKASGPSKPRKGVSTSKNKGKDKAHESDPEPEDLFARANISTLKSLVGGVQFYGSSHRSLAWSREIQDRYIHGLATMSDGTHVIITINPELARLTLEAIWIMVDTMFTDENARVKVRVNSVDKRQPDQLHKTSTPRGNFIKQEHSRERKRELESETMTRREAKKLWDETTVKKERAQVEIASPRKQIDVLTKLLAALVANFIDLFPGSNLRSPLAGPMSDQAALNSDIMSPIFQNIIKDHPMYPINGDGEVWATDPYEQMIIS</sequence>
<gene>
    <name evidence="3" type="ORF">B0H17DRAFT_1132009</name>
</gene>
<evidence type="ECO:0000256" key="1">
    <source>
        <dbReference type="SAM" id="MobiDB-lite"/>
    </source>
</evidence>
<dbReference type="AlphaFoldDB" id="A0AAD7DLW1"/>
<reference evidence="3" key="1">
    <citation type="submission" date="2023-03" db="EMBL/GenBank/DDBJ databases">
        <title>Massive genome expansion in bonnet fungi (Mycena s.s.) driven by repeated elements and novel gene families across ecological guilds.</title>
        <authorList>
            <consortium name="Lawrence Berkeley National Laboratory"/>
            <person name="Harder C.B."/>
            <person name="Miyauchi S."/>
            <person name="Viragh M."/>
            <person name="Kuo A."/>
            <person name="Thoen E."/>
            <person name="Andreopoulos B."/>
            <person name="Lu D."/>
            <person name="Skrede I."/>
            <person name="Drula E."/>
            <person name="Henrissat B."/>
            <person name="Morin E."/>
            <person name="Kohler A."/>
            <person name="Barry K."/>
            <person name="LaButti K."/>
            <person name="Morin E."/>
            <person name="Salamov A."/>
            <person name="Lipzen A."/>
            <person name="Mereny Z."/>
            <person name="Hegedus B."/>
            <person name="Baldrian P."/>
            <person name="Stursova M."/>
            <person name="Weitz H."/>
            <person name="Taylor A."/>
            <person name="Grigoriev I.V."/>
            <person name="Nagy L.G."/>
            <person name="Martin F."/>
            <person name="Kauserud H."/>
        </authorList>
    </citation>
    <scope>NUCLEOTIDE SEQUENCE</scope>
    <source>
        <strain evidence="3">CBHHK067</strain>
    </source>
</reference>
<evidence type="ECO:0000256" key="2">
    <source>
        <dbReference type="SAM" id="SignalP"/>
    </source>
</evidence>
<name>A0AAD7DLW1_MYCRO</name>
<feature type="chain" id="PRO_5042074307" evidence="2">
    <location>
        <begin position="24"/>
        <end position="345"/>
    </location>
</feature>
<feature type="signal peptide" evidence="2">
    <location>
        <begin position="1"/>
        <end position="23"/>
    </location>
</feature>
<keyword evidence="2" id="KW-0732">Signal</keyword>
<dbReference type="EMBL" id="JARKIE010000042">
    <property type="protein sequence ID" value="KAJ7694367.1"/>
    <property type="molecule type" value="Genomic_DNA"/>
</dbReference>
<feature type="region of interest" description="Disordered" evidence="1">
    <location>
        <begin position="205"/>
        <end position="238"/>
    </location>
</feature>